<gene>
    <name evidence="1" type="ORF">J0895_14250</name>
</gene>
<sequence length="500" mass="51124">SIRATESVTLSGLDGEGTPSLVQAEVGSGATGDAGNLTIETGQLTLTDGAYISSSTLGQGNAGALSIRATESVTLNGLNNDRTTRNLQTLVGSGATGNAGNLTIETGKLTLTDGARISASTLGQGNAGDLIIQATDSITLSGLNRNRNVSRIETIVGSISIANRGDPFVLEERLDTLLGTRSSRGNAGNLTIDTGRLTLMDAALLSSQTLGNGNAGNISVRVDEVTLRDGARISVSAIGDFSPGVLRVNTDRLFLDTQSAITAETQSGSEGNIEISANSLIMRRNSNITTNATGPATGGNINITTGVLAALENSNINANSEQAQGGTVTIDAQAIFGTEFRESPTANSDITATGADSSLSGTVTINNPEVDPTSGLVELPTTLTDAAQQIDSSCRPGQQQSEFIVTGRGGIPPNPIEAITDEATWIDLRPGMVGVLSQVNPRTSSVSTASNSRVLVPSSPLVEAQGWVMNADGQMELVAIAPGVPPDHSTVIPQLSCATN</sequence>
<name>A0ABS3FTT6_9CYAN</name>
<dbReference type="Gene3D" id="2.160.20.10">
    <property type="entry name" value="Single-stranded right-handed beta-helix, Pectin lyase-like"/>
    <property type="match status" value="2"/>
</dbReference>
<accession>A0ABS3FTT6</accession>
<dbReference type="InterPro" id="IPR011050">
    <property type="entry name" value="Pectin_lyase_fold/virulence"/>
</dbReference>
<keyword evidence="2" id="KW-1185">Reference proteome</keyword>
<feature type="non-terminal residue" evidence="1">
    <location>
        <position position="1"/>
    </location>
</feature>
<evidence type="ECO:0000313" key="2">
    <source>
        <dbReference type="Proteomes" id="UP000664844"/>
    </source>
</evidence>
<dbReference type="InterPro" id="IPR012334">
    <property type="entry name" value="Pectin_lyas_fold"/>
</dbReference>
<organism evidence="1 2">
    <name type="scientific">Phormidium pseudopriestleyi FRX01</name>
    <dbReference type="NCBI Taxonomy" id="1759528"/>
    <lineage>
        <taxon>Bacteria</taxon>
        <taxon>Bacillati</taxon>
        <taxon>Cyanobacteriota</taxon>
        <taxon>Cyanophyceae</taxon>
        <taxon>Oscillatoriophycideae</taxon>
        <taxon>Oscillatoriales</taxon>
        <taxon>Oscillatoriaceae</taxon>
        <taxon>Phormidium</taxon>
    </lineage>
</organism>
<proteinExistence type="predicted"/>
<comment type="caution">
    <text evidence="1">The sequence shown here is derived from an EMBL/GenBank/DDBJ whole genome shotgun (WGS) entry which is preliminary data.</text>
</comment>
<protein>
    <submittedName>
        <fullName evidence="1">S-layer family protein</fullName>
    </submittedName>
</protein>
<dbReference type="SUPFAM" id="SSF51126">
    <property type="entry name" value="Pectin lyase-like"/>
    <property type="match status" value="2"/>
</dbReference>
<dbReference type="EMBL" id="JAFLQW010000377">
    <property type="protein sequence ID" value="MBO0350252.1"/>
    <property type="molecule type" value="Genomic_DNA"/>
</dbReference>
<evidence type="ECO:0000313" key="1">
    <source>
        <dbReference type="EMBL" id="MBO0350252.1"/>
    </source>
</evidence>
<reference evidence="1 2" key="1">
    <citation type="submission" date="2021-03" db="EMBL/GenBank/DDBJ databases">
        <title>Metabolic Capacity of the Antarctic Cyanobacterium Phormidium pseudopriestleyi that Sustains Oxygenic Photosynthesis in the Presence of Hydrogen Sulfide.</title>
        <authorList>
            <person name="Lumian J.E."/>
            <person name="Jungblut A.D."/>
            <person name="Dillon M.L."/>
            <person name="Hawes I."/>
            <person name="Doran P.T."/>
            <person name="Mackey T.J."/>
            <person name="Dick G.J."/>
            <person name="Grettenberger C.L."/>
            <person name="Sumner D.Y."/>
        </authorList>
    </citation>
    <scope>NUCLEOTIDE SEQUENCE [LARGE SCALE GENOMIC DNA]</scope>
    <source>
        <strain evidence="1 2">FRX01</strain>
    </source>
</reference>
<dbReference type="Proteomes" id="UP000664844">
    <property type="component" value="Unassembled WGS sequence"/>
</dbReference>